<dbReference type="EMBL" id="CP012333">
    <property type="protein sequence ID" value="AKU94261.1"/>
    <property type="molecule type" value="Genomic_DNA"/>
</dbReference>
<evidence type="ECO:0000313" key="7">
    <source>
        <dbReference type="Proteomes" id="UP000064967"/>
    </source>
</evidence>
<keyword evidence="3" id="KW-0238">DNA-binding</keyword>
<accession>A0A0K1PLJ7</accession>
<feature type="domain" description="HTH lysR-type" evidence="5">
    <location>
        <begin position="5"/>
        <end position="60"/>
    </location>
</feature>
<proteinExistence type="inferred from homology"/>
<dbReference type="PANTHER" id="PTHR30126">
    <property type="entry name" value="HTH-TYPE TRANSCRIPTIONAL REGULATOR"/>
    <property type="match status" value="1"/>
</dbReference>
<evidence type="ECO:0000313" key="6">
    <source>
        <dbReference type="EMBL" id="AKU94261.1"/>
    </source>
</evidence>
<dbReference type="InterPro" id="IPR005119">
    <property type="entry name" value="LysR_subst-bd"/>
</dbReference>
<protein>
    <submittedName>
        <fullName evidence="6">Transcriptional regulator, LysR family</fullName>
    </submittedName>
</protein>
<dbReference type="PROSITE" id="PS50931">
    <property type="entry name" value="HTH_LYSR"/>
    <property type="match status" value="1"/>
</dbReference>
<dbReference type="Pfam" id="PF03466">
    <property type="entry name" value="LysR_substrate"/>
    <property type="match status" value="1"/>
</dbReference>
<dbReference type="Gene3D" id="3.40.190.290">
    <property type="match status" value="1"/>
</dbReference>
<gene>
    <name evidence="6" type="ORF">AKJ09_00925</name>
</gene>
<name>A0A0K1PLJ7_9BACT</name>
<reference evidence="6 7" key="1">
    <citation type="submission" date="2015-08" db="EMBL/GenBank/DDBJ databases">
        <authorList>
            <person name="Babu N.S."/>
            <person name="Beckwith C.J."/>
            <person name="Beseler K.G."/>
            <person name="Brison A."/>
            <person name="Carone J.V."/>
            <person name="Caskin T.P."/>
            <person name="Diamond M."/>
            <person name="Durham M.E."/>
            <person name="Foxe J.M."/>
            <person name="Go M."/>
            <person name="Henderson B.A."/>
            <person name="Jones I.B."/>
            <person name="McGettigan J.A."/>
            <person name="Micheletti S.J."/>
            <person name="Nasrallah M.E."/>
            <person name="Ortiz D."/>
            <person name="Piller C.R."/>
            <person name="Privatt S.R."/>
            <person name="Schneider S.L."/>
            <person name="Sharp S."/>
            <person name="Smith T.C."/>
            <person name="Stanton J.D."/>
            <person name="Ullery H.E."/>
            <person name="Wilson R.J."/>
            <person name="Serrano M.G."/>
            <person name="Buck G."/>
            <person name="Lee V."/>
            <person name="Wang Y."/>
            <person name="Carvalho R."/>
            <person name="Voegtly L."/>
            <person name="Shi R."/>
            <person name="Duckworth R."/>
            <person name="Johnson A."/>
            <person name="Loviza R."/>
            <person name="Walstead R."/>
            <person name="Shah Z."/>
            <person name="Kiflezghi M."/>
            <person name="Wade K."/>
            <person name="Ball S.L."/>
            <person name="Bradley K.W."/>
            <person name="Asai D.J."/>
            <person name="Bowman C.A."/>
            <person name="Russell D.A."/>
            <person name="Pope W.H."/>
            <person name="Jacobs-Sera D."/>
            <person name="Hendrix R.W."/>
            <person name="Hatfull G.F."/>
        </authorList>
    </citation>
    <scope>NUCLEOTIDE SEQUENCE [LARGE SCALE GENOMIC DNA]</scope>
    <source>
        <strain evidence="6 7">DSM 27648</strain>
    </source>
</reference>
<dbReference type="PANTHER" id="PTHR30126:SF97">
    <property type="entry name" value="HTH-TYPE TRANSCRIPTIONAL REGULATOR ABGR"/>
    <property type="match status" value="1"/>
</dbReference>
<keyword evidence="4" id="KW-0804">Transcription</keyword>
<organism evidence="6 7">
    <name type="scientific">Labilithrix luteola</name>
    <dbReference type="NCBI Taxonomy" id="1391654"/>
    <lineage>
        <taxon>Bacteria</taxon>
        <taxon>Pseudomonadati</taxon>
        <taxon>Myxococcota</taxon>
        <taxon>Polyangia</taxon>
        <taxon>Polyangiales</taxon>
        <taxon>Labilitrichaceae</taxon>
        <taxon>Labilithrix</taxon>
    </lineage>
</organism>
<dbReference type="Gene3D" id="3.40.190.10">
    <property type="entry name" value="Periplasmic binding protein-like II"/>
    <property type="match status" value="1"/>
</dbReference>
<dbReference type="GO" id="GO:0000976">
    <property type="term" value="F:transcription cis-regulatory region binding"/>
    <property type="evidence" value="ECO:0007669"/>
    <property type="project" value="TreeGrafter"/>
</dbReference>
<evidence type="ECO:0000256" key="4">
    <source>
        <dbReference type="ARBA" id="ARBA00023163"/>
    </source>
</evidence>
<dbReference type="STRING" id="1391654.AKJ09_00925"/>
<evidence type="ECO:0000259" key="5">
    <source>
        <dbReference type="PROSITE" id="PS50931"/>
    </source>
</evidence>
<dbReference type="KEGG" id="llu:AKJ09_00925"/>
<dbReference type="InterPro" id="IPR036390">
    <property type="entry name" value="WH_DNA-bd_sf"/>
</dbReference>
<evidence type="ECO:0000256" key="3">
    <source>
        <dbReference type="ARBA" id="ARBA00023125"/>
    </source>
</evidence>
<evidence type="ECO:0000256" key="1">
    <source>
        <dbReference type="ARBA" id="ARBA00009437"/>
    </source>
</evidence>
<dbReference type="SUPFAM" id="SSF53850">
    <property type="entry name" value="Periplasmic binding protein-like II"/>
    <property type="match status" value="1"/>
</dbReference>
<dbReference type="InterPro" id="IPR036388">
    <property type="entry name" value="WH-like_DNA-bd_sf"/>
</dbReference>
<keyword evidence="7" id="KW-1185">Reference proteome</keyword>
<dbReference type="Gene3D" id="1.10.10.10">
    <property type="entry name" value="Winged helix-like DNA-binding domain superfamily/Winged helix DNA-binding domain"/>
    <property type="match status" value="1"/>
</dbReference>
<comment type="similarity">
    <text evidence="1">Belongs to the LysR transcriptional regulatory family.</text>
</comment>
<dbReference type="PRINTS" id="PR00039">
    <property type="entry name" value="HTHLYSR"/>
</dbReference>
<dbReference type="Pfam" id="PF00126">
    <property type="entry name" value="HTH_1"/>
    <property type="match status" value="1"/>
</dbReference>
<dbReference type="GO" id="GO:0003700">
    <property type="term" value="F:DNA-binding transcription factor activity"/>
    <property type="evidence" value="ECO:0007669"/>
    <property type="project" value="InterPro"/>
</dbReference>
<dbReference type="AlphaFoldDB" id="A0A0K1PLJ7"/>
<dbReference type="Proteomes" id="UP000064967">
    <property type="component" value="Chromosome"/>
</dbReference>
<sequence>MARMFDSLRYFTLVVEHGTFTAAARHGRVTQPALTASIQRLERQMGGKLFVRGPSGATLTAAGQALLPRARAALAAVEEGRRAVAEVMGLAVGSVRLGAGATVCTYYLPRILARFRSEHPNVSFYVREAHPDALLDALEAGDLDLVVLAQAKAPSRGRATFVGTRDRARGTAFVRERWLDDELVLVSAPGVDAETAPLVTFLRGATTRTLSDQHFGDRPIAMELGSIATVKSHTRAGVGVALVSRRAIERDLASGQLVVVPSERTPVVRPLYLVHRGPDRLSPASAALLRLLREQRRPSRPRPARPLRRA</sequence>
<evidence type="ECO:0000256" key="2">
    <source>
        <dbReference type="ARBA" id="ARBA00023015"/>
    </source>
</evidence>
<keyword evidence="2" id="KW-0805">Transcription regulation</keyword>
<dbReference type="SUPFAM" id="SSF46785">
    <property type="entry name" value="Winged helix' DNA-binding domain"/>
    <property type="match status" value="1"/>
</dbReference>
<dbReference type="FunFam" id="1.10.10.10:FF:000001">
    <property type="entry name" value="LysR family transcriptional regulator"/>
    <property type="match status" value="1"/>
</dbReference>
<dbReference type="InterPro" id="IPR000847">
    <property type="entry name" value="LysR_HTH_N"/>
</dbReference>